<feature type="domain" description="DUF222" evidence="2">
    <location>
        <begin position="102"/>
        <end position="385"/>
    </location>
</feature>
<dbReference type="OrthoDB" id="5140334at2"/>
<evidence type="ECO:0000313" key="4">
    <source>
        <dbReference type="Proteomes" id="UP000245166"/>
    </source>
</evidence>
<dbReference type="RefSeq" id="WP_109229998.1">
    <property type="nucleotide sequence ID" value="NZ_PYHR01000002.1"/>
</dbReference>
<reference evidence="3 4" key="1">
    <citation type="submission" date="2018-03" db="EMBL/GenBank/DDBJ databases">
        <title>Genome assembly of novel Miniimonas species PCH200.</title>
        <authorList>
            <person name="Thakur V."/>
            <person name="Kumar V."/>
            <person name="Singh D."/>
        </authorList>
    </citation>
    <scope>NUCLEOTIDE SEQUENCE [LARGE SCALE GENOMIC DNA]</scope>
    <source>
        <strain evidence="3 4">PCH200</strain>
    </source>
</reference>
<evidence type="ECO:0000256" key="1">
    <source>
        <dbReference type="SAM" id="MobiDB-lite"/>
    </source>
</evidence>
<feature type="region of interest" description="Disordered" evidence="1">
    <location>
        <begin position="706"/>
        <end position="737"/>
    </location>
</feature>
<dbReference type="Proteomes" id="UP000245166">
    <property type="component" value="Unassembled WGS sequence"/>
</dbReference>
<dbReference type="EMBL" id="PYHR01000002">
    <property type="protein sequence ID" value="PWD51618.1"/>
    <property type="molecule type" value="Genomic_DNA"/>
</dbReference>
<proteinExistence type="predicted"/>
<comment type="caution">
    <text evidence="3">The sequence shown here is derived from an EMBL/GenBank/DDBJ whole genome shotgun (WGS) entry which is preliminary data.</text>
</comment>
<organism evidence="3 4">
    <name type="scientific">Serinibacter arcticus</name>
    <dbReference type="NCBI Taxonomy" id="1655435"/>
    <lineage>
        <taxon>Bacteria</taxon>
        <taxon>Bacillati</taxon>
        <taxon>Actinomycetota</taxon>
        <taxon>Actinomycetes</taxon>
        <taxon>Micrococcales</taxon>
        <taxon>Beutenbergiaceae</taxon>
        <taxon>Serinibacter</taxon>
    </lineage>
</organism>
<feature type="region of interest" description="Disordered" evidence="1">
    <location>
        <begin position="558"/>
        <end position="616"/>
    </location>
</feature>
<name>A0A2U1ZXA8_9MICO</name>
<keyword evidence="4" id="KW-1185">Reference proteome</keyword>
<feature type="compositionally biased region" description="Basic and acidic residues" evidence="1">
    <location>
        <begin position="720"/>
        <end position="731"/>
    </location>
</feature>
<protein>
    <recommendedName>
        <fullName evidence="2">DUF222 domain-containing protein</fullName>
    </recommendedName>
</protein>
<feature type="compositionally biased region" description="Low complexity" evidence="1">
    <location>
        <begin position="595"/>
        <end position="607"/>
    </location>
</feature>
<accession>A0A2U1ZXA8</accession>
<feature type="region of interest" description="Disordered" evidence="1">
    <location>
        <begin position="430"/>
        <end position="462"/>
    </location>
</feature>
<feature type="compositionally biased region" description="Basic and acidic residues" evidence="1">
    <location>
        <begin position="561"/>
        <end position="572"/>
    </location>
</feature>
<evidence type="ECO:0000313" key="3">
    <source>
        <dbReference type="EMBL" id="PWD51618.1"/>
    </source>
</evidence>
<feature type="compositionally biased region" description="Low complexity" evidence="1">
    <location>
        <begin position="402"/>
        <end position="418"/>
    </location>
</feature>
<gene>
    <name evidence="3" type="ORF">C8046_14155</name>
</gene>
<feature type="region of interest" description="Disordered" evidence="1">
    <location>
        <begin position="393"/>
        <end position="418"/>
    </location>
</feature>
<dbReference type="InterPro" id="IPR003615">
    <property type="entry name" value="HNH_nuc"/>
</dbReference>
<dbReference type="CDD" id="cd00085">
    <property type="entry name" value="HNHc"/>
    <property type="match status" value="1"/>
</dbReference>
<dbReference type="AlphaFoldDB" id="A0A2U1ZXA8"/>
<dbReference type="Pfam" id="PF02720">
    <property type="entry name" value="DUF222"/>
    <property type="match status" value="1"/>
</dbReference>
<sequence>MFENGSGATPTTTVWGLGFTPTEDPDTIRDRLGLTQPDDGGPPTELIERLLQLSDFTHLMTLDPGELLETAAAFAAIAGWAEAGLRATATRLHTRHGILDANRLAADVPGAPARVERGGPAADELAMRLGLSRQRAARLVGEGHLLESTLHPVGTALAAGHIDAGKAAIFTDLLATQEPAVCFAVTDQVLPAAPGLPHHALKKRIQAALIQTDPTTAHHRALQAATRRRVEHPRLLPDGQACLRVIAPALDIAAIYTAAEAAAKAARAAGDPRTLDQLRADALTTLATTALNNGTLTSVPGCHTLLTTDDTTATSTSAGTGAGIGARTGSGTAIVGVGVGDATIRSGPGTGPVASFDDLIELAKREHHAAENDPSPLGQVRRTLDAAIEAVSARTRQRLGHPPTSTSTGTGAGSQGPASIADALLHRDAESANAPTQPDGTQDLDPGNGLADPSERFRPFVPFSGTTSGLTLALAPEHLTEPDADHIDPVHPWQDDLALTTNESGWRFETYEAPETCRTGIDVPELLGFAPLDPTTARLLATNPPRWLTITTALADITQQADRERETQRERGGGMTRATHHPVDTTNTEPDDDATPTTTTTASAPGEDTSRYWPPSFNPAPHLATPNYRPGAELDRLVRALHPTCIAPACTVASTACDNDHAVEWPTGPTDAPNLRPLCRHHHRLKTHHGHSYRITPDGSTIWTTPTGHTYHRPPAGDTHLIDTPRRRSLDGPRTIG</sequence>
<evidence type="ECO:0000259" key="2">
    <source>
        <dbReference type="Pfam" id="PF02720"/>
    </source>
</evidence>
<dbReference type="InterPro" id="IPR003870">
    <property type="entry name" value="DUF222"/>
</dbReference>